<dbReference type="HOGENOM" id="CLU_020639_1_1_1"/>
<dbReference type="InterPro" id="IPR000262">
    <property type="entry name" value="FMN-dep_DH"/>
</dbReference>
<organism evidence="9 10">
    <name type="scientific">Serendipita indica (strain DSM 11827)</name>
    <name type="common">Root endophyte fungus</name>
    <name type="synonym">Piriformospora indica</name>
    <dbReference type="NCBI Taxonomy" id="1109443"/>
    <lineage>
        <taxon>Eukaryota</taxon>
        <taxon>Fungi</taxon>
        <taxon>Dikarya</taxon>
        <taxon>Basidiomycota</taxon>
        <taxon>Agaricomycotina</taxon>
        <taxon>Agaricomycetes</taxon>
        <taxon>Sebacinales</taxon>
        <taxon>Serendipitaceae</taxon>
        <taxon>Serendipita</taxon>
    </lineage>
</organism>
<dbReference type="eggNOG" id="KOG0537">
    <property type="taxonomic scope" value="Eukaryota"/>
</dbReference>
<dbReference type="InterPro" id="IPR036400">
    <property type="entry name" value="Cyt_B5-like_heme/steroid_sf"/>
</dbReference>
<dbReference type="Pfam" id="PF00173">
    <property type="entry name" value="Cyt-b5"/>
    <property type="match status" value="1"/>
</dbReference>
<dbReference type="PROSITE" id="PS50255">
    <property type="entry name" value="CYTOCHROME_B5_2"/>
    <property type="match status" value="1"/>
</dbReference>
<dbReference type="PROSITE" id="PS00191">
    <property type="entry name" value="CYTOCHROME_B5_1"/>
    <property type="match status" value="1"/>
</dbReference>
<dbReference type="Proteomes" id="UP000007148">
    <property type="component" value="Unassembled WGS sequence"/>
</dbReference>
<evidence type="ECO:0000256" key="1">
    <source>
        <dbReference type="ARBA" id="ARBA00001917"/>
    </source>
</evidence>
<dbReference type="eggNOG" id="KOG0538">
    <property type="taxonomic scope" value="Eukaryota"/>
</dbReference>
<dbReference type="Gene3D" id="3.10.120.10">
    <property type="entry name" value="Cytochrome b5-like heme/steroid binding domain"/>
    <property type="match status" value="1"/>
</dbReference>
<sequence length="647" mass="70615">MSLRALQRTSCIRTPTASRTLPNRVGSPRTVHTQRNPKSSTWFLGSRRSLFASGTTTAAATAVGSGNSKFALLFGSAASGFALAGFYQFLIPRHEAPDGDQAPVHPDSPQQAVPPSITGTKVESKDLVSYEEVQRHNSAEDCWLVIDGQVYDVTAFLDLHPGGKQVILKMAGQDATRVFKPIHPPDTLEPNKLSVAYPELKLIGTLDQTTLPRLVLEPTEEEKRIAAAREALPLPSAALNLDDIEGLARTVLTETAWAYYSSAGDDEFKYNVLIAYHRLNKVSHASPTTNILSFPSSLPIFVAPAALARLGHPGGEVNITRASAKEGIIQGISNNASCSIEEIVSAREEGQVLFFQLYMNRSRKASEELLRKVEKAGFNAIFLTVDAAVPGKRERDQRVKGDFAVRSPFYQTIWHPGPVLHAAVSLDEAPSDLKPLRFPKGALGWTSGPAVNGQDRAGNGVAQAISGYQDPDVCWADIPWIQDITKLPLIIKGIQCVEDAEKAYEHGVQGIVLSNHGGRQLDFSPAPITVLQELRERRPDLLDDKNFHVFVDGGVRRGTDVLKALCLGARGVGLGRPFLFANSLWGEEGVRRAVQIMREEIITGMQLLGVTSLDQLRPEMVKYVDRDPARVPPNPRFDIPRLTNGSK</sequence>
<feature type="region of interest" description="Disordered" evidence="6">
    <location>
        <begin position="17"/>
        <end position="39"/>
    </location>
</feature>
<dbReference type="PROSITE" id="PS51349">
    <property type="entry name" value="FMN_HYDROXY_ACID_DH_2"/>
    <property type="match status" value="1"/>
</dbReference>
<dbReference type="CDD" id="cd02922">
    <property type="entry name" value="FCB2_FMN"/>
    <property type="match status" value="1"/>
</dbReference>
<dbReference type="GO" id="GO:0020037">
    <property type="term" value="F:heme binding"/>
    <property type="evidence" value="ECO:0007669"/>
    <property type="project" value="InterPro"/>
</dbReference>
<keyword evidence="5" id="KW-0408">Iron</keyword>
<dbReference type="PROSITE" id="PS00557">
    <property type="entry name" value="FMN_HYDROXY_ACID_DH_1"/>
    <property type="match status" value="1"/>
</dbReference>
<dbReference type="SUPFAM" id="SSF51395">
    <property type="entry name" value="FMN-linked oxidoreductases"/>
    <property type="match status" value="1"/>
</dbReference>
<dbReference type="OMA" id="ISGYQDP"/>
<dbReference type="FunCoup" id="G4T9I7">
    <property type="interactions" value="86"/>
</dbReference>
<feature type="compositionally biased region" description="Polar residues" evidence="6">
    <location>
        <begin position="30"/>
        <end position="39"/>
    </location>
</feature>
<dbReference type="InterPro" id="IPR008259">
    <property type="entry name" value="FMN_hydac_DH_AS"/>
</dbReference>
<evidence type="ECO:0000256" key="5">
    <source>
        <dbReference type="ARBA" id="ARBA00023004"/>
    </source>
</evidence>
<dbReference type="InterPro" id="IPR037458">
    <property type="entry name" value="L-MDH/L-LDH_FMN-bd"/>
</dbReference>
<dbReference type="Pfam" id="PF01070">
    <property type="entry name" value="FMN_dh"/>
    <property type="match status" value="1"/>
</dbReference>
<accession>G4T9I7</accession>
<feature type="region of interest" description="Disordered" evidence="6">
    <location>
        <begin position="627"/>
        <end position="647"/>
    </location>
</feature>
<dbReference type="InParanoid" id="G4T9I7"/>
<dbReference type="InterPro" id="IPR001199">
    <property type="entry name" value="Cyt_B5-like_heme/steroid-bd"/>
</dbReference>
<dbReference type="InterPro" id="IPR018506">
    <property type="entry name" value="Cyt_B5_heme-BS"/>
</dbReference>
<dbReference type="GO" id="GO:0046872">
    <property type="term" value="F:metal ion binding"/>
    <property type="evidence" value="ECO:0007669"/>
    <property type="project" value="UniProtKB-KW"/>
</dbReference>
<dbReference type="EMBL" id="CAFZ01000023">
    <property type="protein sequence ID" value="CCA67995.1"/>
    <property type="molecule type" value="Genomic_DNA"/>
</dbReference>
<dbReference type="OrthoDB" id="1925334at2759"/>
<feature type="region of interest" description="Disordered" evidence="6">
    <location>
        <begin position="97"/>
        <end position="117"/>
    </location>
</feature>
<dbReference type="PANTHER" id="PTHR10578">
    <property type="entry name" value="S -2-HYDROXY-ACID OXIDASE-RELATED"/>
    <property type="match status" value="1"/>
</dbReference>
<evidence type="ECO:0000259" key="8">
    <source>
        <dbReference type="PROSITE" id="PS51349"/>
    </source>
</evidence>
<dbReference type="STRING" id="1109443.G4T9I7"/>
<name>G4T9I7_SERID</name>
<gene>
    <name evidence="9" type="ORF">PIIN_01862</name>
</gene>
<dbReference type="SMART" id="SM01117">
    <property type="entry name" value="Cyt-b5"/>
    <property type="match status" value="1"/>
</dbReference>
<keyword evidence="10" id="KW-1185">Reference proteome</keyword>
<dbReference type="PANTHER" id="PTHR10578:SF101">
    <property type="entry name" value="L-LACTATE DEHYDROGENASE (CYTOCHROME B2)"/>
    <property type="match status" value="1"/>
</dbReference>
<feature type="compositionally biased region" description="Polar residues" evidence="6">
    <location>
        <begin position="108"/>
        <end position="117"/>
    </location>
</feature>
<dbReference type="InterPro" id="IPR013785">
    <property type="entry name" value="Aldolase_TIM"/>
</dbReference>
<feature type="domain" description="Cytochrome b5 heme-binding" evidence="7">
    <location>
        <begin position="125"/>
        <end position="207"/>
    </location>
</feature>
<keyword evidence="2" id="KW-0349">Heme</keyword>
<dbReference type="Gene3D" id="3.20.20.70">
    <property type="entry name" value="Aldolase class I"/>
    <property type="match status" value="1"/>
</dbReference>
<evidence type="ECO:0000259" key="7">
    <source>
        <dbReference type="PROSITE" id="PS50255"/>
    </source>
</evidence>
<dbReference type="GO" id="GO:0004460">
    <property type="term" value="F:L-lactate dehydrogenase (cytochrome) activity"/>
    <property type="evidence" value="ECO:0007669"/>
    <property type="project" value="TreeGrafter"/>
</dbReference>
<evidence type="ECO:0000256" key="2">
    <source>
        <dbReference type="ARBA" id="ARBA00022617"/>
    </source>
</evidence>
<dbReference type="GO" id="GO:0006089">
    <property type="term" value="P:lactate metabolic process"/>
    <property type="evidence" value="ECO:0007669"/>
    <property type="project" value="TreeGrafter"/>
</dbReference>
<keyword evidence="3" id="KW-0479">Metal-binding</keyword>
<keyword evidence="4" id="KW-0560">Oxidoreductase</keyword>
<dbReference type="SUPFAM" id="SSF55856">
    <property type="entry name" value="Cytochrome b5-like heme/steroid binding domain"/>
    <property type="match status" value="1"/>
</dbReference>
<evidence type="ECO:0000256" key="4">
    <source>
        <dbReference type="ARBA" id="ARBA00023002"/>
    </source>
</evidence>
<evidence type="ECO:0000313" key="10">
    <source>
        <dbReference type="Proteomes" id="UP000007148"/>
    </source>
</evidence>
<dbReference type="InterPro" id="IPR037396">
    <property type="entry name" value="FMN_HAD"/>
</dbReference>
<evidence type="ECO:0000313" key="9">
    <source>
        <dbReference type="EMBL" id="CCA67995.1"/>
    </source>
</evidence>
<comment type="caution">
    <text evidence="9">The sequence shown here is derived from an EMBL/GenBank/DDBJ whole genome shotgun (WGS) entry which is preliminary data.</text>
</comment>
<evidence type="ECO:0000256" key="3">
    <source>
        <dbReference type="ARBA" id="ARBA00022723"/>
    </source>
</evidence>
<evidence type="ECO:0000256" key="6">
    <source>
        <dbReference type="SAM" id="MobiDB-lite"/>
    </source>
</evidence>
<comment type="cofactor">
    <cofactor evidence="1">
        <name>FMN</name>
        <dbReference type="ChEBI" id="CHEBI:58210"/>
    </cofactor>
</comment>
<reference evidence="9 10" key="1">
    <citation type="journal article" date="2011" name="PLoS Pathog.">
        <title>Endophytic Life Strategies Decoded by Genome and Transcriptome Analyses of the Mutualistic Root Symbiont Piriformospora indica.</title>
        <authorList>
            <person name="Zuccaro A."/>
            <person name="Lahrmann U."/>
            <person name="Guldener U."/>
            <person name="Langen G."/>
            <person name="Pfiffi S."/>
            <person name="Biedenkopf D."/>
            <person name="Wong P."/>
            <person name="Samans B."/>
            <person name="Grimm C."/>
            <person name="Basiewicz M."/>
            <person name="Murat C."/>
            <person name="Martin F."/>
            <person name="Kogel K.H."/>
        </authorList>
    </citation>
    <scope>NUCLEOTIDE SEQUENCE [LARGE SCALE GENOMIC DNA]</scope>
    <source>
        <strain evidence="9 10">DSM 11827</strain>
    </source>
</reference>
<protein>
    <submittedName>
        <fullName evidence="9">Related to L-lactate dehydrogenase (Cytochrome b2)</fullName>
    </submittedName>
</protein>
<dbReference type="AlphaFoldDB" id="G4T9I7"/>
<proteinExistence type="predicted"/>
<feature type="domain" description="FMN hydroxy acid dehydrogenase" evidence="8">
    <location>
        <begin position="233"/>
        <end position="626"/>
    </location>
</feature>